<evidence type="ECO:0000256" key="4">
    <source>
        <dbReference type="SAM" id="SignalP"/>
    </source>
</evidence>
<dbReference type="OrthoDB" id="122245at2759"/>
<evidence type="ECO:0000259" key="5">
    <source>
        <dbReference type="Pfam" id="PF23247"/>
    </source>
</evidence>
<dbReference type="PROSITE" id="PS51450">
    <property type="entry name" value="LRR"/>
    <property type="match status" value="2"/>
</dbReference>
<dbReference type="EMBL" id="JXTB01000094">
    <property type="protein sequence ID" value="PON64564.1"/>
    <property type="molecule type" value="Genomic_DNA"/>
</dbReference>
<dbReference type="InterPro" id="IPR001611">
    <property type="entry name" value="Leu-rich_rpt"/>
</dbReference>
<dbReference type="InterPro" id="IPR032675">
    <property type="entry name" value="LRR_dom_sf"/>
</dbReference>
<dbReference type="SUPFAM" id="SSF52540">
    <property type="entry name" value="P-loop containing nucleoside triphosphate hydrolases"/>
    <property type="match status" value="1"/>
</dbReference>
<sequence length="1391" mass="157762">MIMLLNSFFFFFGGIVVERVLKEVIVDSLEDRHTTTVVLVGEAGVGKTWTAREISKEILTKHVRSHDPEKNSFGGTLWLSLNKKYDDHDHMIRSLNEDLARQLSVLPSTEGGFEDDDSESNEGGGRKEEDEEEKKKKKVLEENIEEKLREMTTGEKTSRYVLLTLDCAPENMDTNKILSEFECLKNLMSEEKRHLLKVLVTRRGSDIAQARSDDHGHHEFLIEPWKKTEFLTLLGKSAKTKGSENNEETIKKLFDEANIFNDAGDEPRLPASVAVLVGKVFKDYNIAGKNGTTTTNIVPLKKSLKKAAECKEAEKMRASLVGSVYDLLPNKDEALIKCCWHSKKFFFSINNASVHYNELIAHWIMEDYLDCFNSVEKAYEEGYRVMKQLVDRSLLKVEDGDFITMEEVAFKVPDLRRLGFDETAMLGLPDALAGGGGGGDKDWQGGLGRITVADGMIKTMCGHNKWRMVSTLFINGNRLCREVPETFFKPMKELQTLVLINPRLKSLKFFRDCPLSKLRILVLRGCDVLESDVDSIKELNLLTVLEISGAKSLKDLPGDLFEHMTQLRSLNLSGIQVKYLPKTFSNLTQLRWLILRGCSCLAEIPNLKAFTELQVLDMAGVSSLKVFRDKNFGPLMSLRVLDFSQAKIAPLPFFHNLHGLTRLTLKGCTEITRVPKLDQLSILQVLELPGAEKLREFYEPSLQNKTALRILDLSRTKISRLPSSFNKLPSLEELDLSHMSSLEDMSNVSFSQLRCLQSLNLSNTPLKALPSLSNLSNLRQLLLIDCPVLEKLPEMEGLTSLEILDLSRAYELKEIPDHLSKSSKLRQLLLPDCKKLGKLPSLNELTKLEDLNLSSCKVLKEVGDQSVFEGMTLLKKLNLSETPIESLPDLSNLGSLIQLLLENCTKLNGLPPLNKLSKLEEFNLCGSNQLQQQPEAKSLKHMSKLHTLNLSGTSIVLLSDFTDCANLKKLSLSTCLFLDTKPQLEKLTLLEVLDLSDTAVVPQSSLQNPSNLGELKSKNRLSLDELPIEKLLQLTNLDLWGMQVKKFPYWISNLINLKKLRLPNLTGIQQLEWNKIKRLPDDLNWEECGFFNIPGTLDTVSVPRPSISVNGTKIFKFLKENSEIWDKCFEKFRIFVCPSTKNGKDEDIYRQRDDRFFQDIYFKTICCPETSKKFLEIRGFKECPDDLEDALKKVDCLSFIEDDFLTSVADIGVDNMEVLTGLWLERCPNTVSIFSEEKAIKVGGNFNLLWVSNLPILKSLYNKKVQDQCFKNLTELYLDCCPILEYVFSSPQLPEKLEKLQVKFCDKLKTLFKCKSSEDHKLQNLHELHLLELPEFTTVGVKLPGLQNAKVKGCPKLEKYSFIESLGINRKVRITDVEEDWERGRRGLGEG</sequence>
<dbReference type="Proteomes" id="UP000237105">
    <property type="component" value="Unassembled WGS sequence"/>
</dbReference>
<dbReference type="PANTHER" id="PTHR47186">
    <property type="entry name" value="LEUCINE-RICH REPEAT-CONTAINING PROTEIN 57"/>
    <property type="match status" value="1"/>
</dbReference>
<feature type="region of interest" description="Disordered" evidence="3">
    <location>
        <begin position="107"/>
        <end position="138"/>
    </location>
</feature>
<gene>
    <name evidence="6" type="ORF">PanWU01x14_122760</name>
</gene>
<keyword evidence="4" id="KW-0732">Signal</keyword>
<feature type="signal peptide" evidence="4">
    <location>
        <begin position="1"/>
        <end position="17"/>
    </location>
</feature>
<dbReference type="InterPro" id="IPR057135">
    <property type="entry name" value="At4g27190-like_LRR"/>
</dbReference>
<keyword evidence="1" id="KW-0433">Leucine-rich repeat</keyword>
<dbReference type="PANTHER" id="PTHR47186:SF3">
    <property type="entry name" value="OS09G0267800 PROTEIN"/>
    <property type="match status" value="1"/>
</dbReference>
<dbReference type="Pfam" id="PF23247">
    <property type="entry name" value="LRR_RPS2"/>
    <property type="match status" value="1"/>
</dbReference>
<dbReference type="Gene3D" id="3.40.50.300">
    <property type="entry name" value="P-loop containing nucleotide triphosphate hydrolases"/>
    <property type="match status" value="1"/>
</dbReference>
<evidence type="ECO:0000313" key="6">
    <source>
        <dbReference type="EMBL" id="PON64564.1"/>
    </source>
</evidence>
<protein>
    <submittedName>
        <fullName evidence="6">NB-ARC domain, LRR domain containing protein</fullName>
    </submittedName>
</protein>
<organism evidence="6 7">
    <name type="scientific">Parasponia andersonii</name>
    <name type="common">Sponia andersonii</name>
    <dbReference type="NCBI Taxonomy" id="3476"/>
    <lineage>
        <taxon>Eukaryota</taxon>
        <taxon>Viridiplantae</taxon>
        <taxon>Streptophyta</taxon>
        <taxon>Embryophyta</taxon>
        <taxon>Tracheophyta</taxon>
        <taxon>Spermatophyta</taxon>
        <taxon>Magnoliopsida</taxon>
        <taxon>eudicotyledons</taxon>
        <taxon>Gunneridae</taxon>
        <taxon>Pentapetalae</taxon>
        <taxon>rosids</taxon>
        <taxon>fabids</taxon>
        <taxon>Rosales</taxon>
        <taxon>Cannabaceae</taxon>
        <taxon>Parasponia</taxon>
    </lineage>
</organism>
<name>A0A2P5CU34_PARAD</name>
<accession>A0A2P5CU34</accession>
<evidence type="ECO:0000256" key="1">
    <source>
        <dbReference type="ARBA" id="ARBA00022614"/>
    </source>
</evidence>
<proteinExistence type="predicted"/>
<keyword evidence="2" id="KW-0677">Repeat</keyword>
<dbReference type="Gene3D" id="3.80.10.10">
    <property type="entry name" value="Ribonuclease Inhibitor"/>
    <property type="match status" value="4"/>
</dbReference>
<dbReference type="InterPro" id="IPR027417">
    <property type="entry name" value="P-loop_NTPase"/>
</dbReference>
<dbReference type="Pfam" id="PF13855">
    <property type="entry name" value="LRR_8"/>
    <property type="match status" value="1"/>
</dbReference>
<evidence type="ECO:0000256" key="2">
    <source>
        <dbReference type="ARBA" id="ARBA00022737"/>
    </source>
</evidence>
<dbReference type="InterPro" id="IPR003591">
    <property type="entry name" value="Leu-rich_rpt_typical-subtyp"/>
</dbReference>
<feature type="chain" id="PRO_5015141578" evidence="4">
    <location>
        <begin position="18"/>
        <end position="1391"/>
    </location>
</feature>
<evidence type="ECO:0000313" key="7">
    <source>
        <dbReference type="Proteomes" id="UP000237105"/>
    </source>
</evidence>
<comment type="caution">
    <text evidence="6">The sequence shown here is derived from an EMBL/GenBank/DDBJ whole genome shotgun (WGS) entry which is preliminary data.</text>
</comment>
<keyword evidence="7" id="KW-1185">Reference proteome</keyword>
<dbReference type="SMART" id="SM00369">
    <property type="entry name" value="LRR_TYP"/>
    <property type="match status" value="8"/>
</dbReference>
<evidence type="ECO:0000256" key="3">
    <source>
        <dbReference type="SAM" id="MobiDB-lite"/>
    </source>
</evidence>
<reference evidence="7" key="1">
    <citation type="submission" date="2016-06" db="EMBL/GenBank/DDBJ databases">
        <title>Parallel loss of symbiosis genes in relatives of nitrogen-fixing non-legume Parasponia.</title>
        <authorList>
            <person name="Van Velzen R."/>
            <person name="Holmer R."/>
            <person name="Bu F."/>
            <person name="Rutten L."/>
            <person name="Van Zeijl A."/>
            <person name="Liu W."/>
            <person name="Santuari L."/>
            <person name="Cao Q."/>
            <person name="Sharma T."/>
            <person name="Shen D."/>
            <person name="Roswanjaya Y."/>
            <person name="Wardhani T."/>
            <person name="Kalhor M.S."/>
            <person name="Jansen J."/>
            <person name="Van den Hoogen J."/>
            <person name="Gungor B."/>
            <person name="Hartog M."/>
            <person name="Hontelez J."/>
            <person name="Verver J."/>
            <person name="Yang W.-C."/>
            <person name="Schijlen E."/>
            <person name="Repin R."/>
            <person name="Schilthuizen M."/>
            <person name="Schranz E."/>
            <person name="Heidstra R."/>
            <person name="Miyata K."/>
            <person name="Fedorova E."/>
            <person name="Kohlen W."/>
            <person name="Bisseling T."/>
            <person name="Smit S."/>
            <person name="Geurts R."/>
        </authorList>
    </citation>
    <scope>NUCLEOTIDE SEQUENCE [LARGE SCALE GENOMIC DNA]</scope>
    <source>
        <strain evidence="7">cv. WU1-14</strain>
    </source>
</reference>
<dbReference type="SUPFAM" id="SSF52058">
    <property type="entry name" value="L domain-like"/>
    <property type="match status" value="2"/>
</dbReference>
<feature type="domain" description="Disease resistance protein At4g27190-like leucine-rich repeats" evidence="5">
    <location>
        <begin position="1251"/>
        <end position="1358"/>
    </location>
</feature>